<proteinExistence type="predicted"/>
<sequence length="157" mass="16554">MTTSTSVTLLRNVSSGAPTQADFQVISTHAPSKESLEQDQILVRNLYLSCDPYMRGRLSASKDSYVEPFVPGKPLNGLGVGIVEASTSSGFKEGDMVTGEAFKWESRFVTGTQGVTKIPAMAGASPAHYLGVLGMPSFTAYVGVVSLCKAQAGETIL</sequence>
<keyword evidence="2" id="KW-1185">Reference proteome</keyword>
<reference evidence="1" key="1">
    <citation type="submission" date="2022-07" db="EMBL/GenBank/DDBJ databases">
        <title>Phylogenomic reconstructions and comparative analyses of Kickxellomycotina fungi.</title>
        <authorList>
            <person name="Reynolds N.K."/>
            <person name="Stajich J.E."/>
            <person name="Barry K."/>
            <person name="Grigoriev I.V."/>
            <person name="Crous P."/>
            <person name="Smith M.E."/>
        </authorList>
    </citation>
    <scope>NUCLEOTIDE SEQUENCE</scope>
    <source>
        <strain evidence="1">CBS 190363</strain>
    </source>
</reference>
<organism evidence="1 2">
    <name type="scientific">Coemansia aciculifera</name>
    <dbReference type="NCBI Taxonomy" id="417176"/>
    <lineage>
        <taxon>Eukaryota</taxon>
        <taxon>Fungi</taxon>
        <taxon>Fungi incertae sedis</taxon>
        <taxon>Zoopagomycota</taxon>
        <taxon>Kickxellomycotina</taxon>
        <taxon>Kickxellomycetes</taxon>
        <taxon>Kickxellales</taxon>
        <taxon>Kickxellaceae</taxon>
        <taxon>Coemansia</taxon>
    </lineage>
</organism>
<dbReference type="EMBL" id="JANBVB010000032">
    <property type="protein sequence ID" value="KAJ2899253.1"/>
    <property type="molecule type" value="Genomic_DNA"/>
</dbReference>
<gene>
    <name evidence="1" type="ORF">IWW38_001067</name>
</gene>
<comment type="caution">
    <text evidence="1">The sequence shown here is derived from an EMBL/GenBank/DDBJ whole genome shotgun (WGS) entry which is preliminary data.</text>
</comment>
<accession>A0ACC1M9C9</accession>
<name>A0ACC1M9C9_9FUNG</name>
<protein>
    <submittedName>
        <fullName evidence="1">Uncharacterized protein</fullName>
    </submittedName>
</protein>
<evidence type="ECO:0000313" key="1">
    <source>
        <dbReference type="EMBL" id="KAJ2899253.1"/>
    </source>
</evidence>
<evidence type="ECO:0000313" key="2">
    <source>
        <dbReference type="Proteomes" id="UP001139981"/>
    </source>
</evidence>
<feature type="non-terminal residue" evidence="1">
    <location>
        <position position="157"/>
    </location>
</feature>
<dbReference type="Proteomes" id="UP001139981">
    <property type="component" value="Unassembled WGS sequence"/>
</dbReference>